<evidence type="ECO:0000259" key="6">
    <source>
        <dbReference type="SMART" id="SM00768"/>
    </source>
</evidence>
<dbReference type="Pfam" id="PF07983">
    <property type="entry name" value="X8"/>
    <property type="match status" value="1"/>
</dbReference>
<feature type="compositionally biased region" description="Basic and acidic residues" evidence="4">
    <location>
        <begin position="29"/>
        <end position="50"/>
    </location>
</feature>
<reference evidence="7" key="1">
    <citation type="submission" date="2019-09" db="EMBL/GenBank/DDBJ databases">
        <title>Draft genome information of white flower Hibiscus syriacus.</title>
        <authorList>
            <person name="Kim Y.-M."/>
        </authorList>
    </citation>
    <scope>NUCLEOTIDE SEQUENCE [LARGE SCALE GENOMIC DNA]</scope>
    <source>
        <strain evidence="7">YM2019G1</strain>
    </source>
</reference>
<dbReference type="PANTHER" id="PTHR31044:SF52">
    <property type="entry name" value="OS01G0631500 PROTEIN"/>
    <property type="match status" value="1"/>
</dbReference>
<evidence type="ECO:0000256" key="1">
    <source>
        <dbReference type="ARBA" id="ARBA00004609"/>
    </source>
</evidence>
<evidence type="ECO:0000256" key="5">
    <source>
        <dbReference type="SAM" id="SignalP"/>
    </source>
</evidence>
<keyword evidence="2" id="KW-0472">Membrane</keyword>
<evidence type="ECO:0000313" key="7">
    <source>
        <dbReference type="EMBL" id="KAE8675305.1"/>
    </source>
</evidence>
<dbReference type="AlphaFoldDB" id="A0A6A2Y3N6"/>
<protein>
    <recommendedName>
        <fullName evidence="6">X8 domain-containing protein</fullName>
    </recommendedName>
</protein>
<evidence type="ECO:0000313" key="8">
    <source>
        <dbReference type="Proteomes" id="UP000436088"/>
    </source>
</evidence>
<comment type="caution">
    <text evidence="7">The sequence shown here is derived from an EMBL/GenBank/DDBJ whole genome shotgun (WGS) entry which is preliminary data.</text>
</comment>
<keyword evidence="3 5" id="KW-0732">Signal</keyword>
<dbReference type="Proteomes" id="UP000436088">
    <property type="component" value="Unassembled WGS sequence"/>
</dbReference>
<proteinExistence type="predicted"/>
<dbReference type="PANTHER" id="PTHR31044">
    <property type="entry name" value="BETA-1,3 GLUCANASE"/>
    <property type="match status" value="1"/>
</dbReference>
<keyword evidence="2" id="KW-0449">Lipoprotein</keyword>
<dbReference type="InterPro" id="IPR012946">
    <property type="entry name" value="X8"/>
</dbReference>
<dbReference type="InterPro" id="IPR044788">
    <property type="entry name" value="X8_dom_prot"/>
</dbReference>
<evidence type="ECO:0000256" key="3">
    <source>
        <dbReference type="ARBA" id="ARBA00022729"/>
    </source>
</evidence>
<dbReference type="SMART" id="SM00768">
    <property type="entry name" value="X8"/>
    <property type="match status" value="1"/>
</dbReference>
<dbReference type="GO" id="GO:0098552">
    <property type="term" value="C:side of membrane"/>
    <property type="evidence" value="ECO:0007669"/>
    <property type="project" value="UniProtKB-KW"/>
</dbReference>
<keyword evidence="2" id="KW-0336">GPI-anchor</keyword>
<dbReference type="GO" id="GO:0005886">
    <property type="term" value="C:plasma membrane"/>
    <property type="evidence" value="ECO:0007669"/>
    <property type="project" value="UniProtKB-SubCell"/>
</dbReference>
<comment type="subcellular location">
    <subcellularLocation>
        <location evidence="1">Cell membrane</location>
        <topology evidence="1">Lipid-anchor</topology>
        <topology evidence="1">GPI-anchor</topology>
    </subcellularLocation>
</comment>
<evidence type="ECO:0000256" key="2">
    <source>
        <dbReference type="ARBA" id="ARBA00022622"/>
    </source>
</evidence>
<feature type="domain" description="X8" evidence="6">
    <location>
        <begin position="69"/>
        <end position="152"/>
    </location>
</feature>
<evidence type="ECO:0000256" key="4">
    <source>
        <dbReference type="SAM" id="MobiDB-lite"/>
    </source>
</evidence>
<feature type="chain" id="PRO_5025479780" description="X8 domain-containing protein" evidence="5">
    <location>
        <begin position="29"/>
        <end position="160"/>
    </location>
</feature>
<gene>
    <name evidence="7" type="ORF">F3Y22_tig00111678pilonHSYRG00031</name>
</gene>
<keyword evidence="8" id="KW-1185">Reference proteome</keyword>
<dbReference type="EMBL" id="VEPZ02001402">
    <property type="protein sequence ID" value="KAE8675305.1"/>
    <property type="molecule type" value="Genomic_DNA"/>
</dbReference>
<dbReference type="GO" id="GO:0009506">
    <property type="term" value="C:plasmodesma"/>
    <property type="evidence" value="ECO:0007669"/>
    <property type="project" value="UniProtKB-ARBA"/>
</dbReference>
<keyword evidence="2" id="KW-0325">Glycoprotein</keyword>
<name>A0A6A2Y3N6_HIBSY</name>
<dbReference type="Gene3D" id="1.20.58.1040">
    <property type="match status" value="1"/>
</dbReference>
<feature type="signal peptide" evidence="5">
    <location>
        <begin position="1"/>
        <end position="28"/>
    </location>
</feature>
<organism evidence="7 8">
    <name type="scientific">Hibiscus syriacus</name>
    <name type="common">Rose of Sharon</name>
    <dbReference type="NCBI Taxonomy" id="106335"/>
    <lineage>
        <taxon>Eukaryota</taxon>
        <taxon>Viridiplantae</taxon>
        <taxon>Streptophyta</taxon>
        <taxon>Embryophyta</taxon>
        <taxon>Tracheophyta</taxon>
        <taxon>Spermatophyta</taxon>
        <taxon>Magnoliopsida</taxon>
        <taxon>eudicotyledons</taxon>
        <taxon>Gunneridae</taxon>
        <taxon>Pentapetalae</taxon>
        <taxon>rosids</taxon>
        <taxon>malvids</taxon>
        <taxon>Malvales</taxon>
        <taxon>Malvaceae</taxon>
        <taxon>Malvoideae</taxon>
        <taxon>Hibiscus</taxon>
    </lineage>
</organism>
<sequence>MNSKNKVSFLLLTIFVFHLVPCIVVTEANRNDPKPNAENDIETDGKEPKPNTENAAEAKGNEPNPNTKKFCVPKDQASNADLQKALDWACGQGIDCNPIKPGSPCGNPPTVKSRAKFAMTSYYRSKEGDLKACDFSGTATLVAEDPKNPCWDTHPPKPGV</sequence>
<feature type="region of interest" description="Disordered" evidence="4">
    <location>
        <begin position="29"/>
        <end position="72"/>
    </location>
</feature>
<accession>A0A6A2Y3N6</accession>